<dbReference type="HOGENOM" id="CLU_827098_0_0_1"/>
<sequence length="347" mass="38443">MAKKKGRKGKKGKKPKVDCKFKITNEMLKPMNENVDDCDGCCQCACDCDCSPELAPCFIQPTKPDPGPEAYDEFEACLNGSGLTIRVLKNTHKVESVMDGAETAPNLGAGDDPCYRDDPNDCEPAKESCLHDMLQRSSFARNHIKRRTGGRIVNHPNIPKVRANIKYSGNDACETDNYYVPFSKIKEACDFQEAKVDCYRQRLCGGSDPIVPAHCPVQNQRSCSMPVRAEGHHGHHEGRQFGHKAQGYRACGGNLQQLHAFLFMVCYKTCEETDSDVFLVKLGSKAKSQHKKNTIEIELRTPKQPVTLPISKVTTETYVSEEMLSGGKKGKKGKKGKGKKGKGKKKK</sequence>
<dbReference type="EMBL" id="CM000363">
    <property type="protein sequence ID" value="EDX08775.1"/>
    <property type="molecule type" value="Genomic_DNA"/>
</dbReference>
<gene>
    <name evidence="2" type="primary">Dsim\GD13600</name>
    <name evidence="2" type="ORF">Dsim_GD13600</name>
</gene>
<protein>
    <submittedName>
        <fullName evidence="2">GD13600</fullName>
    </submittedName>
</protein>
<dbReference type="OMA" id="SPEIAPC"/>
<feature type="compositionally biased region" description="Basic residues" evidence="1">
    <location>
        <begin position="328"/>
        <end position="347"/>
    </location>
</feature>
<dbReference type="Proteomes" id="UP000000304">
    <property type="component" value="Chromosome 3L"/>
</dbReference>
<organism evidence="2 3">
    <name type="scientific">Drosophila simulans</name>
    <name type="common">Fruit fly</name>
    <dbReference type="NCBI Taxonomy" id="7240"/>
    <lineage>
        <taxon>Eukaryota</taxon>
        <taxon>Metazoa</taxon>
        <taxon>Ecdysozoa</taxon>
        <taxon>Arthropoda</taxon>
        <taxon>Hexapoda</taxon>
        <taxon>Insecta</taxon>
        <taxon>Pterygota</taxon>
        <taxon>Neoptera</taxon>
        <taxon>Endopterygota</taxon>
        <taxon>Diptera</taxon>
        <taxon>Brachycera</taxon>
        <taxon>Muscomorpha</taxon>
        <taxon>Ephydroidea</taxon>
        <taxon>Drosophilidae</taxon>
        <taxon>Drosophila</taxon>
        <taxon>Sophophora</taxon>
    </lineage>
</organism>
<reference evidence="2 3" key="1">
    <citation type="journal article" date="2007" name="Nature">
        <title>Evolution of genes and genomes on the Drosophila phylogeny.</title>
        <authorList>
            <consortium name="Drosophila 12 Genomes Consortium"/>
            <person name="Clark A.G."/>
            <person name="Eisen M.B."/>
            <person name="Smith D.R."/>
            <person name="Bergman C.M."/>
            <person name="Oliver B."/>
            <person name="Markow T.A."/>
            <person name="Kaufman T.C."/>
            <person name="Kellis M."/>
            <person name="Gelbart W."/>
            <person name="Iyer V.N."/>
            <person name="Pollard D.A."/>
            <person name="Sackton T.B."/>
            <person name="Larracuente A.M."/>
            <person name="Singh N.D."/>
            <person name="Abad J.P."/>
            <person name="Abt D.N."/>
            <person name="Adryan B."/>
            <person name="Aguade M."/>
            <person name="Akashi H."/>
            <person name="Anderson W.W."/>
            <person name="Aquadro C.F."/>
            <person name="Ardell D.H."/>
            <person name="Arguello R."/>
            <person name="Artieri C.G."/>
            <person name="Barbash D.A."/>
            <person name="Barker D."/>
            <person name="Barsanti P."/>
            <person name="Batterham P."/>
            <person name="Batzoglou S."/>
            <person name="Begun D."/>
            <person name="Bhutkar A."/>
            <person name="Blanco E."/>
            <person name="Bosak S.A."/>
            <person name="Bradley R.K."/>
            <person name="Brand A.D."/>
            <person name="Brent M.R."/>
            <person name="Brooks A.N."/>
            <person name="Brown R.H."/>
            <person name="Butlin R.K."/>
            <person name="Caggese C."/>
            <person name="Calvi B.R."/>
            <person name="Bernardo de Carvalho A."/>
            <person name="Caspi A."/>
            <person name="Castrezana S."/>
            <person name="Celniker S.E."/>
            <person name="Chang J.L."/>
            <person name="Chapple C."/>
            <person name="Chatterji S."/>
            <person name="Chinwalla A."/>
            <person name="Civetta A."/>
            <person name="Clifton S.W."/>
            <person name="Comeron J.M."/>
            <person name="Costello J.C."/>
            <person name="Coyne J.A."/>
            <person name="Daub J."/>
            <person name="David R.G."/>
            <person name="Delcher A.L."/>
            <person name="Delehaunty K."/>
            <person name="Do C.B."/>
            <person name="Ebling H."/>
            <person name="Edwards K."/>
            <person name="Eickbush T."/>
            <person name="Evans J.D."/>
            <person name="Filipski A."/>
            <person name="Findeiss S."/>
            <person name="Freyhult E."/>
            <person name="Fulton L."/>
            <person name="Fulton R."/>
            <person name="Garcia A.C."/>
            <person name="Gardiner A."/>
            <person name="Garfield D.A."/>
            <person name="Garvin B.E."/>
            <person name="Gibson G."/>
            <person name="Gilbert D."/>
            <person name="Gnerre S."/>
            <person name="Godfrey J."/>
            <person name="Good R."/>
            <person name="Gotea V."/>
            <person name="Gravely B."/>
            <person name="Greenberg A.J."/>
            <person name="Griffiths-Jones S."/>
            <person name="Gross S."/>
            <person name="Guigo R."/>
            <person name="Gustafson E.A."/>
            <person name="Haerty W."/>
            <person name="Hahn M.W."/>
            <person name="Halligan D.L."/>
            <person name="Halpern A.L."/>
            <person name="Halter G.M."/>
            <person name="Han M.V."/>
            <person name="Heger A."/>
            <person name="Hillier L."/>
            <person name="Hinrichs A.S."/>
            <person name="Holmes I."/>
            <person name="Hoskins R.A."/>
            <person name="Hubisz M.J."/>
            <person name="Hultmark D."/>
            <person name="Huntley M.A."/>
            <person name="Jaffe D.B."/>
            <person name="Jagadeeshan S."/>
            <person name="Jeck W.R."/>
            <person name="Johnson J."/>
            <person name="Jones C.D."/>
            <person name="Jordan W.C."/>
            <person name="Karpen G.H."/>
            <person name="Kataoka E."/>
            <person name="Keightley P.D."/>
            <person name="Kheradpour P."/>
            <person name="Kirkness E.F."/>
            <person name="Koerich L.B."/>
            <person name="Kristiansen K."/>
            <person name="Kudrna D."/>
            <person name="Kulathinal R.J."/>
            <person name="Kumar S."/>
            <person name="Kwok R."/>
            <person name="Lander E."/>
            <person name="Langley C.H."/>
            <person name="Lapoint R."/>
            <person name="Lazzaro B.P."/>
            <person name="Lee S.J."/>
            <person name="Levesque L."/>
            <person name="Li R."/>
            <person name="Lin C.F."/>
            <person name="Lin M.F."/>
            <person name="Lindblad-Toh K."/>
            <person name="Llopart A."/>
            <person name="Long M."/>
            <person name="Low L."/>
            <person name="Lozovsky E."/>
            <person name="Lu J."/>
            <person name="Luo M."/>
            <person name="Machado C.A."/>
            <person name="Makalowski W."/>
            <person name="Marzo M."/>
            <person name="Matsuda M."/>
            <person name="Matzkin L."/>
            <person name="McAllister B."/>
            <person name="McBride C.S."/>
            <person name="McKernan B."/>
            <person name="McKernan K."/>
            <person name="Mendez-Lago M."/>
            <person name="Minx P."/>
            <person name="Mollenhauer M.U."/>
            <person name="Montooth K."/>
            <person name="Mount S.M."/>
            <person name="Mu X."/>
            <person name="Myers E."/>
            <person name="Negre B."/>
            <person name="Newfeld S."/>
            <person name="Nielsen R."/>
            <person name="Noor M.A."/>
            <person name="O'Grady P."/>
            <person name="Pachter L."/>
            <person name="Papaceit M."/>
            <person name="Parisi M.J."/>
            <person name="Parisi M."/>
            <person name="Parts L."/>
            <person name="Pedersen J.S."/>
            <person name="Pesole G."/>
            <person name="Phillippy A.M."/>
            <person name="Ponting C.P."/>
            <person name="Pop M."/>
            <person name="Porcelli D."/>
            <person name="Powell J.R."/>
            <person name="Prohaska S."/>
            <person name="Pruitt K."/>
            <person name="Puig M."/>
            <person name="Quesneville H."/>
            <person name="Ram K.R."/>
            <person name="Rand D."/>
            <person name="Rasmussen M.D."/>
            <person name="Reed L.K."/>
            <person name="Reenan R."/>
            <person name="Reily A."/>
            <person name="Remington K.A."/>
            <person name="Rieger T.T."/>
            <person name="Ritchie M.G."/>
            <person name="Robin C."/>
            <person name="Rogers Y.H."/>
            <person name="Rohde C."/>
            <person name="Rozas J."/>
            <person name="Rubenfield M.J."/>
            <person name="Ruiz A."/>
            <person name="Russo S."/>
            <person name="Salzberg S.L."/>
            <person name="Sanchez-Gracia A."/>
            <person name="Saranga D.J."/>
            <person name="Sato H."/>
            <person name="Schaeffer S.W."/>
            <person name="Schatz M.C."/>
            <person name="Schlenke T."/>
            <person name="Schwartz R."/>
            <person name="Segarra C."/>
            <person name="Singh R.S."/>
            <person name="Sirot L."/>
            <person name="Sirota M."/>
            <person name="Sisneros N.B."/>
            <person name="Smith C.D."/>
            <person name="Smith T.F."/>
            <person name="Spieth J."/>
            <person name="Stage D.E."/>
            <person name="Stark A."/>
            <person name="Stephan W."/>
            <person name="Strausberg R.L."/>
            <person name="Strempel S."/>
            <person name="Sturgill D."/>
            <person name="Sutton G."/>
            <person name="Sutton G.G."/>
            <person name="Tao W."/>
            <person name="Teichmann S."/>
            <person name="Tobari Y.N."/>
            <person name="Tomimura Y."/>
            <person name="Tsolas J.M."/>
            <person name="Valente V.L."/>
            <person name="Venter E."/>
            <person name="Venter J.C."/>
            <person name="Vicario S."/>
            <person name="Vieira F.G."/>
            <person name="Vilella A.J."/>
            <person name="Villasante A."/>
            <person name="Walenz B."/>
            <person name="Wang J."/>
            <person name="Wasserman M."/>
            <person name="Watts T."/>
            <person name="Wilson D."/>
            <person name="Wilson R.K."/>
            <person name="Wing R.A."/>
            <person name="Wolfner M.F."/>
            <person name="Wong A."/>
            <person name="Wong G.K."/>
            <person name="Wu C.I."/>
            <person name="Wu G."/>
            <person name="Yamamoto D."/>
            <person name="Yang H.P."/>
            <person name="Yang S.P."/>
            <person name="Yorke J.A."/>
            <person name="Yoshida K."/>
            <person name="Zdobnov E."/>
            <person name="Zhang P."/>
            <person name="Zhang Y."/>
            <person name="Zimin A.V."/>
            <person name="Baldwin J."/>
            <person name="Abdouelleil A."/>
            <person name="Abdulkadir J."/>
            <person name="Abebe A."/>
            <person name="Abera B."/>
            <person name="Abreu J."/>
            <person name="Acer S.C."/>
            <person name="Aftuck L."/>
            <person name="Alexander A."/>
            <person name="An P."/>
            <person name="Anderson E."/>
            <person name="Anderson S."/>
            <person name="Arachi H."/>
            <person name="Azer M."/>
            <person name="Bachantsang P."/>
            <person name="Barry A."/>
            <person name="Bayul T."/>
            <person name="Berlin A."/>
            <person name="Bessette D."/>
            <person name="Bloom T."/>
            <person name="Blye J."/>
            <person name="Boguslavskiy L."/>
            <person name="Bonnet C."/>
            <person name="Boukhgalter B."/>
            <person name="Bourzgui I."/>
            <person name="Brown A."/>
            <person name="Cahill P."/>
            <person name="Channer S."/>
            <person name="Cheshatsang Y."/>
            <person name="Chuda L."/>
            <person name="Citroen M."/>
            <person name="Collymore A."/>
            <person name="Cooke P."/>
            <person name="Costello M."/>
            <person name="D'Aco K."/>
            <person name="Daza R."/>
            <person name="De Haan G."/>
            <person name="DeGray S."/>
            <person name="DeMaso C."/>
            <person name="Dhargay N."/>
            <person name="Dooley K."/>
            <person name="Dooley E."/>
            <person name="Doricent M."/>
            <person name="Dorje P."/>
            <person name="Dorjee K."/>
            <person name="Dupes A."/>
            <person name="Elong R."/>
            <person name="Falk J."/>
            <person name="Farina A."/>
            <person name="Faro S."/>
            <person name="Ferguson D."/>
            <person name="Fisher S."/>
            <person name="Foley C.D."/>
            <person name="Franke A."/>
            <person name="Friedrich D."/>
            <person name="Gadbois L."/>
            <person name="Gearin G."/>
            <person name="Gearin C.R."/>
            <person name="Giannoukos G."/>
            <person name="Goode T."/>
            <person name="Graham J."/>
            <person name="Grandbois E."/>
            <person name="Grewal S."/>
            <person name="Gyaltsen K."/>
            <person name="Hafez N."/>
            <person name="Hagos B."/>
            <person name="Hall J."/>
            <person name="Henson C."/>
            <person name="Hollinger A."/>
            <person name="Honan T."/>
            <person name="Huard M.D."/>
            <person name="Hughes L."/>
            <person name="Hurhula B."/>
            <person name="Husby M.E."/>
            <person name="Kamat A."/>
            <person name="Kanga B."/>
            <person name="Kashin S."/>
            <person name="Khazanovich D."/>
            <person name="Kisner P."/>
            <person name="Lance K."/>
            <person name="Lara M."/>
            <person name="Lee W."/>
            <person name="Lennon N."/>
            <person name="Letendre F."/>
            <person name="LeVine R."/>
            <person name="Lipovsky A."/>
            <person name="Liu X."/>
            <person name="Liu J."/>
            <person name="Liu S."/>
            <person name="Lokyitsang T."/>
            <person name="Lokyitsang Y."/>
            <person name="Lubonja R."/>
            <person name="Lui A."/>
            <person name="MacDonald P."/>
            <person name="Magnisalis V."/>
            <person name="Maru K."/>
            <person name="Matthews C."/>
            <person name="McCusker W."/>
            <person name="McDonough S."/>
            <person name="Mehta T."/>
            <person name="Meldrim J."/>
            <person name="Meneus L."/>
            <person name="Mihai O."/>
            <person name="Mihalev A."/>
            <person name="Mihova T."/>
            <person name="Mittelman R."/>
            <person name="Mlenga V."/>
            <person name="Montmayeur A."/>
            <person name="Mulrain L."/>
            <person name="Navidi A."/>
            <person name="Naylor J."/>
            <person name="Negash T."/>
            <person name="Nguyen T."/>
            <person name="Nguyen N."/>
            <person name="Nicol R."/>
            <person name="Norbu C."/>
            <person name="Norbu N."/>
            <person name="Novod N."/>
            <person name="O'Neill B."/>
            <person name="Osman S."/>
            <person name="Markiewicz E."/>
            <person name="Oyono O.L."/>
            <person name="Patti C."/>
            <person name="Phunkhang P."/>
            <person name="Pierre F."/>
            <person name="Priest M."/>
            <person name="Raghuraman S."/>
            <person name="Rege F."/>
            <person name="Reyes R."/>
            <person name="Rise C."/>
            <person name="Rogov P."/>
            <person name="Ross K."/>
            <person name="Ryan E."/>
            <person name="Settipalli S."/>
            <person name="Shea T."/>
            <person name="Sherpa N."/>
            <person name="Shi L."/>
            <person name="Shih D."/>
            <person name="Sparrow T."/>
            <person name="Spaulding J."/>
            <person name="Stalker J."/>
            <person name="Stange-Thomann N."/>
            <person name="Stavropoulos S."/>
            <person name="Stone C."/>
            <person name="Strader C."/>
            <person name="Tesfaye S."/>
            <person name="Thomson T."/>
            <person name="Thoulutsang Y."/>
            <person name="Thoulutsang D."/>
            <person name="Topham K."/>
            <person name="Topping I."/>
            <person name="Tsamla T."/>
            <person name="Vassiliev H."/>
            <person name="Vo A."/>
            <person name="Wangchuk T."/>
            <person name="Wangdi T."/>
            <person name="Weiand M."/>
            <person name="Wilkinson J."/>
            <person name="Wilson A."/>
            <person name="Yadav S."/>
            <person name="Young G."/>
            <person name="Yu Q."/>
            <person name="Zembek L."/>
            <person name="Zhong D."/>
            <person name="Zimmer A."/>
            <person name="Zwirko Z."/>
            <person name="Jaffe D.B."/>
            <person name="Alvarez P."/>
            <person name="Brockman W."/>
            <person name="Butler J."/>
            <person name="Chin C."/>
            <person name="Gnerre S."/>
            <person name="Grabherr M."/>
            <person name="Kleber M."/>
            <person name="Mauceli E."/>
            <person name="MacCallum I."/>
        </authorList>
    </citation>
    <scope>NUCLEOTIDE SEQUENCE [LARGE SCALE GENOMIC DNA]</scope>
    <source>
        <strain evidence="3">white501</strain>
    </source>
</reference>
<keyword evidence="3" id="KW-1185">Reference proteome</keyword>
<dbReference type="OrthoDB" id="6624851at2759"/>
<evidence type="ECO:0000313" key="3">
    <source>
        <dbReference type="Proteomes" id="UP000000304"/>
    </source>
</evidence>
<proteinExistence type="predicted"/>
<dbReference type="PhylomeDB" id="B4QLY9"/>
<dbReference type="AlphaFoldDB" id="B4QLY9"/>
<evidence type="ECO:0000313" key="2">
    <source>
        <dbReference type="EMBL" id="EDX08775.1"/>
    </source>
</evidence>
<evidence type="ECO:0000256" key="1">
    <source>
        <dbReference type="SAM" id="MobiDB-lite"/>
    </source>
</evidence>
<name>B4QLY9_DROSI</name>
<feature type="region of interest" description="Disordered" evidence="1">
    <location>
        <begin position="319"/>
        <end position="347"/>
    </location>
</feature>
<accession>B4QLY9</accession>